<keyword evidence="1" id="KW-1133">Transmembrane helix</keyword>
<feature type="transmembrane region" description="Helical" evidence="1">
    <location>
        <begin position="20"/>
        <end position="43"/>
    </location>
</feature>
<name>A0A7S7L4G2_9BACI</name>
<protein>
    <submittedName>
        <fullName evidence="2">Uncharacterized protein</fullName>
    </submittedName>
</protein>
<keyword evidence="1" id="KW-0472">Membrane</keyword>
<keyword evidence="1" id="KW-0812">Transmembrane</keyword>
<evidence type="ECO:0000313" key="2">
    <source>
        <dbReference type="EMBL" id="QOY34268.1"/>
    </source>
</evidence>
<dbReference type="Proteomes" id="UP000180175">
    <property type="component" value="Chromosome"/>
</dbReference>
<dbReference type="RefSeq" id="WP_169824320.1">
    <property type="nucleotide sequence ID" value="NZ_CP063356.2"/>
</dbReference>
<dbReference type="KEGG" id="aia:AWH56_016210"/>
<evidence type="ECO:0000313" key="3">
    <source>
        <dbReference type="Proteomes" id="UP000180175"/>
    </source>
</evidence>
<proteinExistence type="predicted"/>
<keyword evidence="3" id="KW-1185">Reference proteome</keyword>
<accession>A0A7S7L4G2</accession>
<dbReference type="EMBL" id="CP063356">
    <property type="protein sequence ID" value="QOY34268.1"/>
    <property type="molecule type" value="Genomic_DNA"/>
</dbReference>
<gene>
    <name evidence="2" type="ORF">AWH56_016210</name>
</gene>
<sequence>MNRYQSTGYVCPTAGLGFGFGFGIAIVVILVVLLFLLGMMWFLGTLL</sequence>
<reference evidence="2 3" key="2">
    <citation type="journal article" date="2019" name="Int. J. Syst. Evol. Microbiol.">
        <title>Anaerobacillus isosaccharinicus sp. nov., an alkaliphilic bacterium which degrades isosaccharinic acid.</title>
        <authorList>
            <person name="Bassil N.M."/>
            <person name="Lloyd J.R."/>
        </authorList>
    </citation>
    <scope>NUCLEOTIDE SEQUENCE [LARGE SCALE GENOMIC DNA]</scope>
    <source>
        <strain evidence="2 3">NB2006</strain>
    </source>
</reference>
<dbReference type="AlphaFoldDB" id="A0A7S7L4G2"/>
<reference evidence="2 3" key="1">
    <citation type="journal article" date="2017" name="Genome Announc.">
        <title>Draft Genome Sequences of Four Alkaliphilic Bacteria Belonging to the Anaerobacillus Genus.</title>
        <authorList>
            <person name="Bassil N.M."/>
            <person name="Lloyd J.R."/>
        </authorList>
    </citation>
    <scope>NUCLEOTIDE SEQUENCE [LARGE SCALE GENOMIC DNA]</scope>
    <source>
        <strain evidence="2 3">NB2006</strain>
    </source>
</reference>
<evidence type="ECO:0000256" key="1">
    <source>
        <dbReference type="SAM" id="Phobius"/>
    </source>
</evidence>
<organism evidence="2 3">
    <name type="scientific">Anaerobacillus isosaccharinicus</name>
    <dbReference type="NCBI Taxonomy" id="1532552"/>
    <lineage>
        <taxon>Bacteria</taxon>
        <taxon>Bacillati</taxon>
        <taxon>Bacillota</taxon>
        <taxon>Bacilli</taxon>
        <taxon>Bacillales</taxon>
        <taxon>Bacillaceae</taxon>
        <taxon>Anaerobacillus</taxon>
    </lineage>
</organism>